<evidence type="ECO:0000259" key="2">
    <source>
        <dbReference type="Pfam" id="PF00984"/>
    </source>
</evidence>
<dbReference type="Gene3D" id="1.10.1040.10">
    <property type="entry name" value="N-(1-d-carboxylethyl)-l-norvaline Dehydrogenase, domain 2"/>
    <property type="match status" value="1"/>
</dbReference>
<dbReference type="AlphaFoldDB" id="A0A0G1JC87"/>
<accession>A0A0G1JC87</accession>
<gene>
    <name evidence="4" type="ORF">UW30_C0006G0029</name>
</gene>
<feature type="domain" description="UDP-glucose/GDP-mannose dehydrogenase dimerisation" evidence="2">
    <location>
        <begin position="174"/>
        <end position="264"/>
    </location>
</feature>
<evidence type="ECO:0000313" key="5">
    <source>
        <dbReference type="Proteomes" id="UP000034736"/>
    </source>
</evidence>
<dbReference type="Pfam" id="PF03721">
    <property type="entry name" value="UDPG_MGDP_dh_N"/>
    <property type="match status" value="1"/>
</dbReference>
<name>A0A0G1JC87_9BACT</name>
<comment type="similarity">
    <text evidence="1">Belongs to the UDP-glucose/GDP-mannose dehydrogenase family.</text>
</comment>
<dbReference type="Pfam" id="PF00984">
    <property type="entry name" value="UDPG_MGDP_dh"/>
    <property type="match status" value="1"/>
</dbReference>
<dbReference type="GO" id="GO:0016616">
    <property type="term" value="F:oxidoreductase activity, acting on the CH-OH group of donors, NAD or NADP as acceptor"/>
    <property type="evidence" value="ECO:0007669"/>
    <property type="project" value="InterPro"/>
</dbReference>
<dbReference type="SUPFAM" id="SSF51735">
    <property type="entry name" value="NAD(P)-binding Rossmann-fold domains"/>
    <property type="match status" value="1"/>
</dbReference>
<feature type="domain" description="UDP-glucose/GDP-mannose dehydrogenase N-terminal" evidence="3">
    <location>
        <begin position="45"/>
        <end position="142"/>
    </location>
</feature>
<organism evidence="4 5">
    <name type="scientific">Candidatus Giovannonibacteria bacterium GW2011_GWA2_44_13b</name>
    <dbReference type="NCBI Taxonomy" id="1618647"/>
    <lineage>
        <taxon>Bacteria</taxon>
        <taxon>Candidatus Giovannoniibacteriota</taxon>
    </lineage>
</organism>
<evidence type="ECO:0000259" key="3">
    <source>
        <dbReference type="Pfam" id="PF03721"/>
    </source>
</evidence>
<evidence type="ECO:0000313" key="4">
    <source>
        <dbReference type="EMBL" id="KKT41602.1"/>
    </source>
</evidence>
<dbReference type="Proteomes" id="UP000034736">
    <property type="component" value="Unassembled WGS sequence"/>
</dbReference>
<dbReference type="InterPro" id="IPR001732">
    <property type="entry name" value="UDP-Glc/GDP-Man_DH_N"/>
</dbReference>
<dbReference type="Gene3D" id="3.40.50.720">
    <property type="entry name" value="NAD(P)-binding Rossmann-like Domain"/>
    <property type="match status" value="1"/>
</dbReference>
<dbReference type="EMBL" id="LCHU01000006">
    <property type="protein sequence ID" value="KKT41602.1"/>
    <property type="molecule type" value="Genomic_DNA"/>
</dbReference>
<dbReference type="InterPro" id="IPR013328">
    <property type="entry name" value="6PGD_dom2"/>
</dbReference>
<reference evidence="4 5" key="1">
    <citation type="journal article" date="2015" name="Nature">
        <title>rRNA introns, odd ribosomes, and small enigmatic genomes across a large radiation of phyla.</title>
        <authorList>
            <person name="Brown C.T."/>
            <person name="Hug L.A."/>
            <person name="Thomas B.C."/>
            <person name="Sharon I."/>
            <person name="Castelle C.J."/>
            <person name="Singh A."/>
            <person name="Wilkins M.J."/>
            <person name="Williams K.H."/>
            <person name="Banfield J.F."/>
        </authorList>
    </citation>
    <scope>NUCLEOTIDE SEQUENCE [LARGE SCALE GENOMIC DNA]</scope>
</reference>
<dbReference type="SUPFAM" id="SSF48179">
    <property type="entry name" value="6-phosphogluconate dehydrogenase C-terminal domain-like"/>
    <property type="match status" value="1"/>
</dbReference>
<dbReference type="STRING" id="1618647.UW30_C0006G0029"/>
<protein>
    <submittedName>
        <fullName evidence="4">UDP-glucose dehydrogenase</fullName>
    </submittedName>
</protein>
<dbReference type="PANTHER" id="PTHR43750">
    <property type="entry name" value="UDP-GLUCOSE 6-DEHYDROGENASE TUAD"/>
    <property type="match status" value="1"/>
</dbReference>
<dbReference type="InterPro" id="IPR014026">
    <property type="entry name" value="UDP-Glc/GDP-Man_DH_dimer"/>
</dbReference>
<sequence>MGMGPKIGVVGIGMVGKETVRYFGEQGYVRGRDLFCYDSDQKKGFNDKVEDAHVIFVCVPTPPLKDGSCDISIVEGVVAKYHSPSRVLIIKSTIEPGTVARLQKKYKSPLLFNPEFLTESRAWEDFVRPDRQIVGHTAKSMEFASTVLNMLPPAYFSSPGTLGTYDFVRMSSSEAEMGKYASNVFGAMKVTYSNILADFSKALEVAHKRDGIRLPVNYENVRKMVAHDRRIGDAWMDVAHGSYRGFGGYCFPKDVNAFISFGEKTAKALNKKKDKEMKGLVLRGVVFLKSIRDYNDYLLKTQGLSAKIVSSHNDELRNKLKGRKHGKL</sequence>
<dbReference type="InterPro" id="IPR008927">
    <property type="entry name" value="6-PGluconate_DH-like_C_sf"/>
</dbReference>
<comment type="caution">
    <text evidence="4">The sequence shown here is derived from an EMBL/GenBank/DDBJ whole genome shotgun (WGS) entry which is preliminary data.</text>
</comment>
<dbReference type="GO" id="GO:0051287">
    <property type="term" value="F:NAD binding"/>
    <property type="evidence" value="ECO:0007669"/>
    <property type="project" value="InterPro"/>
</dbReference>
<dbReference type="PANTHER" id="PTHR43750:SF3">
    <property type="entry name" value="UDP-GLUCOSE 6-DEHYDROGENASE TUAD"/>
    <property type="match status" value="1"/>
</dbReference>
<evidence type="ECO:0000256" key="1">
    <source>
        <dbReference type="ARBA" id="ARBA00006601"/>
    </source>
</evidence>
<proteinExistence type="inferred from homology"/>
<dbReference type="InterPro" id="IPR036291">
    <property type="entry name" value="NAD(P)-bd_dom_sf"/>
</dbReference>